<evidence type="ECO:0000256" key="10">
    <source>
        <dbReference type="SAM" id="MobiDB-lite"/>
    </source>
</evidence>
<evidence type="ECO:0000256" key="5">
    <source>
        <dbReference type="ARBA" id="ARBA00022825"/>
    </source>
</evidence>
<dbReference type="OrthoDB" id="6380398at2759"/>
<protein>
    <recommendedName>
        <fullName evidence="11">Peptidase S1 domain-containing protein</fullName>
    </recommendedName>
</protein>
<comment type="similarity">
    <text evidence="8">Belongs to the peptidase S1 family. CLIP subfamily.</text>
</comment>
<dbReference type="EnsemblMetazoa" id="SCAU010385-RB">
    <property type="protein sequence ID" value="SCAU010385-PB"/>
    <property type="gene ID" value="SCAU010385"/>
</dbReference>
<feature type="domain" description="Peptidase S1" evidence="11">
    <location>
        <begin position="256"/>
        <end position="505"/>
    </location>
</feature>
<evidence type="ECO:0000256" key="4">
    <source>
        <dbReference type="ARBA" id="ARBA00022801"/>
    </source>
</evidence>
<dbReference type="FunFam" id="2.40.10.10:FF:000047">
    <property type="entry name" value="Trypsin eta"/>
    <property type="match status" value="1"/>
</dbReference>
<dbReference type="PROSITE" id="PS00134">
    <property type="entry name" value="TRYPSIN_HIS"/>
    <property type="match status" value="1"/>
</dbReference>
<dbReference type="InterPro" id="IPR001314">
    <property type="entry name" value="Peptidase_S1A"/>
</dbReference>
<evidence type="ECO:0000313" key="13">
    <source>
        <dbReference type="Proteomes" id="UP000095300"/>
    </source>
</evidence>
<keyword evidence="3 9" id="KW-0645">Protease</keyword>
<evidence type="ECO:0000256" key="8">
    <source>
        <dbReference type="ARBA" id="ARBA00024195"/>
    </source>
</evidence>
<evidence type="ECO:0000256" key="2">
    <source>
        <dbReference type="ARBA" id="ARBA00022525"/>
    </source>
</evidence>
<dbReference type="PROSITE" id="PS00135">
    <property type="entry name" value="TRYPSIN_SER"/>
    <property type="match status" value="1"/>
</dbReference>
<evidence type="ECO:0000256" key="9">
    <source>
        <dbReference type="RuleBase" id="RU363034"/>
    </source>
</evidence>
<keyword evidence="6" id="KW-0865">Zymogen</keyword>
<dbReference type="PRINTS" id="PR00722">
    <property type="entry name" value="CHYMOTRYPSIN"/>
</dbReference>
<dbReference type="InterPro" id="IPR009003">
    <property type="entry name" value="Peptidase_S1_PA"/>
</dbReference>
<dbReference type="InterPro" id="IPR001254">
    <property type="entry name" value="Trypsin_dom"/>
</dbReference>
<accession>A0A1I8PR75</accession>
<dbReference type="KEGG" id="scac:106081841"/>
<sequence>MRVSLNFLIAITIITTFGTFSWNSYSVGFYAHAQQNNGQNAGMMQNNRQNQAQNSGATQKNNQKNGMNQNNAQKNAMNQNNAQKGGGAQNNAQKNGMNQNNNQKGQASQNNAQKNGMNQNNAQKNGMNQNNAQKNGMNQNNAKKPGGAQNNAHRAQTNAQKFLLNQINRQMKRGLAQLKHLQRQVQKNIKRPTYNANKSVQFAKPKKPKPQRQQNFVNIYKRLDKKVKVDSQVANEGKDEDDDEDDEEEIEATNDDFDGRSIVTPGEYPHMGALGFPAVDDLVEFKCGGSLISASFVLTAAHCCYVIGDAPVLVKFGIINLKEEAGETEMPQNRTIAEVIVHPLYNTSMHYHDIALLRLQEPIFYTRFVRPIRLWARDDIPYDNVFTMGYGSTSFAKAPTYILTEMELSTVSQQECNVELPPNEIAPQGITETQICAKDFVKNRDTCQGDSGGPLQLNLKRRRNRNGFRYYLVGIISYGEVCGSGSPGVYTRVSSYVDWIASIVWPDEFQNF</sequence>
<keyword evidence="13" id="KW-1185">Reference proteome</keyword>
<dbReference type="VEuPathDB" id="VectorBase:SCAU010385"/>
<evidence type="ECO:0000256" key="7">
    <source>
        <dbReference type="ARBA" id="ARBA00023157"/>
    </source>
</evidence>
<gene>
    <name evidence="12" type="primary">106081841</name>
</gene>
<comment type="subcellular location">
    <subcellularLocation>
        <location evidence="1">Secreted</location>
    </subcellularLocation>
</comment>
<feature type="compositionally biased region" description="Acidic residues" evidence="10">
    <location>
        <begin position="238"/>
        <end position="256"/>
    </location>
</feature>
<keyword evidence="4 9" id="KW-0378">Hydrolase</keyword>
<feature type="region of interest" description="Disordered" evidence="10">
    <location>
        <begin position="193"/>
        <end position="214"/>
    </location>
</feature>
<dbReference type="SUPFAM" id="SSF50494">
    <property type="entry name" value="Trypsin-like serine proteases"/>
    <property type="match status" value="1"/>
</dbReference>
<dbReference type="GO" id="GO:0005576">
    <property type="term" value="C:extracellular region"/>
    <property type="evidence" value="ECO:0007669"/>
    <property type="project" value="UniProtKB-SubCell"/>
</dbReference>
<dbReference type="Pfam" id="PF00089">
    <property type="entry name" value="Trypsin"/>
    <property type="match status" value="1"/>
</dbReference>
<evidence type="ECO:0000259" key="11">
    <source>
        <dbReference type="PROSITE" id="PS50240"/>
    </source>
</evidence>
<dbReference type="SMART" id="SM00020">
    <property type="entry name" value="Tryp_SPc"/>
    <property type="match status" value="1"/>
</dbReference>
<organism evidence="12 13">
    <name type="scientific">Stomoxys calcitrans</name>
    <name type="common">Stable fly</name>
    <name type="synonym">Conops calcitrans</name>
    <dbReference type="NCBI Taxonomy" id="35570"/>
    <lineage>
        <taxon>Eukaryota</taxon>
        <taxon>Metazoa</taxon>
        <taxon>Ecdysozoa</taxon>
        <taxon>Arthropoda</taxon>
        <taxon>Hexapoda</taxon>
        <taxon>Insecta</taxon>
        <taxon>Pterygota</taxon>
        <taxon>Neoptera</taxon>
        <taxon>Endopterygota</taxon>
        <taxon>Diptera</taxon>
        <taxon>Brachycera</taxon>
        <taxon>Muscomorpha</taxon>
        <taxon>Muscoidea</taxon>
        <taxon>Muscidae</taxon>
        <taxon>Stomoxys</taxon>
    </lineage>
</organism>
<dbReference type="AlphaFoldDB" id="A0A1I8PR75"/>
<evidence type="ECO:0000313" key="12">
    <source>
        <dbReference type="EnsemblMetazoa" id="SCAU010385-PB"/>
    </source>
</evidence>
<keyword evidence="5 9" id="KW-0720">Serine protease</keyword>
<dbReference type="Proteomes" id="UP000095300">
    <property type="component" value="Unassembled WGS sequence"/>
</dbReference>
<dbReference type="GO" id="GO:0016485">
    <property type="term" value="P:protein processing"/>
    <property type="evidence" value="ECO:0007669"/>
    <property type="project" value="UniProtKB-ARBA"/>
</dbReference>
<dbReference type="PANTHER" id="PTHR24256">
    <property type="entry name" value="TRYPTASE-RELATED"/>
    <property type="match status" value="1"/>
</dbReference>
<evidence type="ECO:0000256" key="6">
    <source>
        <dbReference type="ARBA" id="ARBA00023145"/>
    </source>
</evidence>
<dbReference type="GO" id="GO:0004252">
    <property type="term" value="F:serine-type endopeptidase activity"/>
    <property type="evidence" value="ECO:0007669"/>
    <property type="project" value="InterPro"/>
</dbReference>
<feature type="compositionally biased region" description="Low complexity" evidence="10">
    <location>
        <begin position="49"/>
        <end position="144"/>
    </location>
</feature>
<feature type="region of interest" description="Disordered" evidence="10">
    <location>
        <begin position="230"/>
        <end position="262"/>
    </location>
</feature>
<dbReference type="PROSITE" id="PS50240">
    <property type="entry name" value="TRYPSIN_DOM"/>
    <property type="match status" value="1"/>
</dbReference>
<keyword evidence="7" id="KW-1015">Disulfide bond</keyword>
<evidence type="ECO:0000256" key="1">
    <source>
        <dbReference type="ARBA" id="ARBA00004613"/>
    </source>
</evidence>
<name>A0A1I8PR75_STOCA</name>
<dbReference type="InterPro" id="IPR018114">
    <property type="entry name" value="TRYPSIN_HIS"/>
</dbReference>
<dbReference type="InterPro" id="IPR043504">
    <property type="entry name" value="Peptidase_S1_PA_chymotrypsin"/>
</dbReference>
<keyword evidence="2" id="KW-0964">Secreted</keyword>
<dbReference type="CDD" id="cd00190">
    <property type="entry name" value="Tryp_SPc"/>
    <property type="match status" value="1"/>
</dbReference>
<dbReference type="InterPro" id="IPR033116">
    <property type="entry name" value="TRYPSIN_SER"/>
</dbReference>
<dbReference type="Gene3D" id="2.40.10.10">
    <property type="entry name" value="Trypsin-like serine proteases"/>
    <property type="match status" value="1"/>
</dbReference>
<feature type="region of interest" description="Disordered" evidence="10">
    <location>
        <begin position="49"/>
        <end position="154"/>
    </location>
</feature>
<proteinExistence type="inferred from homology"/>
<reference evidence="12" key="1">
    <citation type="submission" date="2020-05" db="UniProtKB">
        <authorList>
            <consortium name="EnsemblMetazoa"/>
        </authorList>
    </citation>
    <scope>IDENTIFICATION</scope>
    <source>
        <strain evidence="12">USDA</strain>
    </source>
</reference>
<dbReference type="STRING" id="35570.A0A1I8PR75"/>
<evidence type="ECO:0000256" key="3">
    <source>
        <dbReference type="ARBA" id="ARBA00022670"/>
    </source>
</evidence>
<dbReference type="InterPro" id="IPR051487">
    <property type="entry name" value="Ser/Thr_Proteases_Immune/Dev"/>
</dbReference>